<keyword evidence="7" id="KW-1185">Reference proteome</keyword>
<dbReference type="Proteomes" id="UP000291301">
    <property type="component" value="Unassembled WGS sequence"/>
</dbReference>
<dbReference type="PIRSF" id="PIRSF015753">
    <property type="entry name" value="GST"/>
    <property type="match status" value="1"/>
</dbReference>
<feature type="region of interest" description="Disordered" evidence="4">
    <location>
        <begin position="317"/>
        <end position="347"/>
    </location>
</feature>
<dbReference type="PANTHER" id="PTHR32419">
    <property type="entry name" value="GLUTATHIONYL-HYDROQUINONE REDUCTASE"/>
    <property type="match status" value="1"/>
</dbReference>
<sequence>MGMLMDGVWRDRWYDTDSTGGRFVRQDTSFRNWITADGSPGPSGQGGFEAEAGRYHLYVSLACPWAHRTLIFRKLKKLEDLISVSVVDHFMGADGWTFDTSDGGTGDRLFGSAYLREIYLRADPHYTGRVTVPVLWDRKRGTIVSNESAEIIRMFNSAFDGITGDDHDFYPEDLRETIDELNAFIYPNVNNGVYRAGFATTQDAYEEAAGDVFAALEALEERLARQPYLAGDRLTEADWRLFTTLVRFDPVYFSHFKCNRKRIADFPNLSNYTRALYQMPGVSDTVDLHHIKMHYYRSHESINPTRIVPIGPDVDYTAPHDRDRQFTNTDRAAPDRETRQSGFATIG</sequence>
<dbReference type="InterPro" id="IPR047047">
    <property type="entry name" value="GST_Omega-like_C"/>
</dbReference>
<accession>A0A4R0PG10</accession>
<protein>
    <submittedName>
        <fullName evidence="6">Glutathione S-transferase family protein</fullName>
    </submittedName>
</protein>
<dbReference type="SUPFAM" id="SSF47616">
    <property type="entry name" value="GST C-terminal domain-like"/>
    <property type="match status" value="1"/>
</dbReference>
<dbReference type="SFLD" id="SFLDG01148">
    <property type="entry name" value="Xi_(cytGST)"/>
    <property type="match status" value="1"/>
</dbReference>
<feature type="binding site" evidence="2">
    <location>
        <position position="96"/>
    </location>
    <ligand>
        <name>glutathione</name>
        <dbReference type="ChEBI" id="CHEBI:57925"/>
    </ligand>
</feature>
<dbReference type="PANTHER" id="PTHR32419:SF6">
    <property type="entry name" value="GLUTATHIONE S-TRANSFERASE OMEGA-LIKE 1-RELATED"/>
    <property type="match status" value="1"/>
</dbReference>
<dbReference type="InterPro" id="IPR004045">
    <property type="entry name" value="Glutathione_S-Trfase_N"/>
</dbReference>
<evidence type="ECO:0000256" key="1">
    <source>
        <dbReference type="PIRSR" id="PIRSR015753-1"/>
    </source>
</evidence>
<dbReference type="InterPro" id="IPR010987">
    <property type="entry name" value="Glutathione-S-Trfase_C-like"/>
</dbReference>
<evidence type="ECO:0000313" key="6">
    <source>
        <dbReference type="EMBL" id="TCD15355.1"/>
    </source>
</evidence>
<dbReference type="GO" id="GO:0005737">
    <property type="term" value="C:cytoplasm"/>
    <property type="evidence" value="ECO:0007669"/>
    <property type="project" value="TreeGrafter"/>
</dbReference>
<dbReference type="CDD" id="cd03190">
    <property type="entry name" value="GST_C_Omega_like"/>
    <property type="match status" value="1"/>
</dbReference>
<organism evidence="6 7">
    <name type="scientific">Oricola cellulosilytica</name>
    <dbReference type="NCBI Taxonomy" id="1429082"/>
    <lineage>
        <taxon>Bacteria</taxon>
        <taxon>Pseudomonadati</taxon>
        <taxon>Pseudomonadota</taxon>
        <taxon>Alphaproteobacteria</taxon>
        <taxon>Hyphomicrobiales</taxon>
        <taxon>Ahrensiaceae</taxon>
        <taxon>Oricola</taxon>
    </lineage>
</organism>
<keyword evidence="6" id="KW-0808">Transferase</keyword>
<dbReference type="FunFam" id="3.40.30.10:FF:000058">
    <property type="entry name" value="Glutathione S-transferase, omega"/>
    <property type="match status" value="1"/>
</dbReference>
<name>A0A4R0PG10_9HYPH</name>
<comment type="caution">
    <text evidence="6">The sequence shown here is derived from an EMBL/GenBank/DDBJ whole genome shotgun (WGS) entry which is preliminary data.</text>
</comment>
<feature type="site" description="Lowers pKa of active site Cys" evidence="3">
    <location>
        <position position="252"/>
    </location>
</feature>
<evidence type="ECO:0000256" key="2">
    <source>
        <dbReference type="PIRSR" id="PIRSR015753-2"/>
    </source>
</evidence>
<feature type="active site" description="Nucleophile" evidence="1">
    <location>
        <position position="63"/>
    </location>
</feature>
<dbReference type="AlphaFoldDB" id="A0A4R0PG10"/>
<dbReference type="InterPro" id="IPR016639">
    <property type="entry name" value="GST_Omega/GSH"/>
</dbReference>
<dbReference type="InterPro" id="IPR036249">
    <property type="entry name" value="Thioredoxin-like_sf"/>
</dbReference>
<feature type="binding site" evidence="2">
    <location>
        <begin position="147"/>
        <end position="148"/>
    </location>
    <ligand>
        <name>glutathione</name>
        <dbReference type="ChEBI" id="CHEBI:57925"/>
    </ligand>
</feature>
<dbReference type="Pfam" id="PF13410">
    <property type="entry name" value="GST_C_2"/>
    <property type="match status" value="1"/>
</dbReference>
<dbReference type="InterPro" id="IPR040079">
    <property type="entry name" value="Glutathione_S-Trfase"/>
</dbReference>
<evidence type="ECO:0000256" key="4">
    <source>
        <dbReference type="SAM" id="MobiDB-lite"/>
    </source>
</evidence>
<feature type="active site" description="Proton donor/acceptor" evidence="1">
    <location>
        <position position="194"/>
    </location>
</feature>
<dbReference type="OrthoDB" id="9769158at2"/>
<proteinExistence type="predicted"/>
<dbReference type="PROSITE" id="PS50405">
    <property type="entry name" value="GST_CTER"/>
    <property type="match status" value="1"/>
</dbReference>
<feature type="site" description="Lowers pKa of active site Cys" evidence="3">
    <location>
        <position position="295"/>
    </location>
</feature>
<dbReference type="Gene3D" id="3.40.30.10">
    <property type="entry name" value="Glutaredoxin"/>
    <property type="match status" value="1"/>
</dbReference>
<gene>
    <name evidence="6" type="ORF">E0D97_07425</name>
</gene>
<feature type="binding site" evidence="2">
    <location>
        <begin position="129"/>
        <end position="132"/>
    </location>
    <ligand>
        <name>glutathione</name>
        <dbReference type="ChEBI" id="CHEBI:57925"/>
    </ligand>
</feature>
<dbReference type="SFLD" id="SFLDG01206">
    <property type="entry name" value="Xi.1"/>
    <property type="match status" value="1"/>
</dbReference>
<evidence type="ECO:0000259" key="5">
    <source>
        <dbReference type="PROSITE" id="PS50405"/>
    </source>
</evidence>
<evidence type="ECO:0000256" key="3">
    <source>
        <dbReference type="PIRSR" id="PIRSR015753-3"/>
    </source>
</evidence>
<dbReference type="InterPro" id="IPR036282">
    <property type="entry name" value="Glutathione-S-Trfase_C_sf"/>
</dbReference>
<evidence type="ECO:0000313" key="7">
    <source>
        <dbReference type="Proteomes" id="UP000291301"/>
    </source>
</evidence>
<dbReference type="GO" id="GO:0004364">
    <property type="term" value="F:glutathione transferase activity"/>
    <property type="evidence" value="ECO:0007669"/>
    <property type="project" value="InterPro"/>
</dbReference>
<dbReference type="SUPFAM" id="SSF52833">
    <property type="entry name" value="Thioredoxin-like"/>
    <property type="match status" value="1"/>
</dbReference>
<reference evidence="6 7" key="1">
    <citation type="journal article" date="2015" name="Antonie Van Leeuwenhoek">
        <title>Oricola cellulosilytica gen. nov., sp. nov., a cellulose-degrading bacterium of the family Phyllobacteriaceae isolated from surface seashore water, and emended descriptions of Mesorhizobium loti and Phyllobacterium myrsinacearum.</title>
        <authorList>
            <person name="Hameed A."/>
            <person name="Shahina M."/>
            <person name="Lai W.A."/>
            <person name="Lin S.Y."/>
            <person name="Young L.S."/>
            <person name="Liu Y.C."/>
            <person name="Hsu Y.H."/>
            <person name="Young C.C."/>
        </authorList>
    </citation>
    <scope>NUCLEOTIDE SEQUENCE [LARGE SCALE GENOMIC DNA]</scope>
    <source>
        <strain evidence="6 7">KCTC 52183</strain>
    </source>
</reference>
<dbReference type="RefSeq" id="WP_131567365.1">
    <property type="nucleotide sequence ID" value="NZ_JAINFK010000004.1"/>
</dbReference>
<feature type="domain" description="GST C-terminal" evidence="5">
    <location>
        <begin position="171"/>
        <end position="305"/>
    </location>
</feature>
<dbReference type="Pfam" id="PF13409">
    <property type="entry name" value="GST_N_2"/>
    <property type="match status" value="1"/>
</dbReference>
<dbReference type="SFLD" id="SFLDS00019">
    <property type="entry name" value="Glutathione_Transferase_(cytos"/>
    <property type="match status" value="1"/>
</dbReference>
<dbReference type="EMBL" id="SJST01000002">
    <property type="protein sequence ID" value="TCD15355.1"/>
    <property type="molecule type" value="Genomic_DNA"/>
</dbReference>
<dbReference type="Gene3D" id="1.20.1050.10">
    <property type="match status" value="1"/>
</dbReference>